<dbReference type="GO" id="GO:0006508">
    <property type="term" value="P:proteolysis"/>
    <property type="evidence" value="ECO:0007669"/>
    <property type="project" value="InterPro"/>
</dbReference>
<dbReference type="AlphaFoldDB" id="A0AAW0B1R7"/>
<keyword evidence="4" id="KW-1185">Reference proteome</keyword>
<gene>
    <name evidence="3" type="ORF">VNI00_018273</name>
</gene>
<feature type="compositionally biased region" description="Pro residues" evidence="1">
    <location>
        <begin position="10"/>
        <end position="23"/>
    </location>
</feature>
<feature type="region of interest" description="Disordered" evidence="1">
    <location>
        <begin position="1"/>
        <end position="27"/>
    </location>
</feature>
<dbReference type="GO" id="GO:0008270">
    <property type="term" value="F:zinc ion binding"/>
    <property type="evidence" value="ECO:0007669"/>
    <property type="project" value="InterPro"/>
</dbReference>
<evidence type="ECO:0000259" key="2">
    <source>
        <dbReference type="SMART" id="SM00235"/>
    </source>
</evidence>
<dbReference type="InterPro" id="IPR001506">
    <property type="entry name" value="Peptidase_M12A"/>
</dbReference>
<accession>A0AAW0B1R7</accession>
<reference evidence="3 4" key="1">
    <citation type="submission" date="2024-01" db="EMBL/GenBank/DDBJ databases">
        <title>A draft genome for a cacao thread blight-causing isolate of Paramarasmius palmivorus.</title>
        <authorList>
            <person name="Baruah I.K."/>
            <person name="Bukari Y."/>
            <person name="Amoako-Attah I."/>
            <person name="Meinhardt L.W."/>
            <person name="Bailey B.A."/>
            <person name="Cohen S.P."/>
        </authorList>
    </citation>
    <scope>NUCLEOTIDE SEQUENCE [LARGE SCALE GENOMIC DNA]</scope>
    <source>
        <strain evidence="3 4">GH-12</strain>
    </source>
</reference>
<name>A0AAW0B1R7_9AGAR</name>
<feature type="domain" description="Peptidase metallopeptidase" evidence="2">
    <location>
        <begin position="30"/>
        <end position="211"/>
    </location>
</feature>
<sequence length="258" mass="28758">MSDIKACSPAIPPKGSPPPPPPTAGSTVMSKKLWVIPKDKALVLKYYFMGGTNNQQTAVTNTIVTWKQYANVNFDKTSDIDSSNIRISFVPGNGSWSAIGIDAESFYKEEKDKEDPTGKKTKKVYTTTMNLGWLADANPPSVEDASTILHEFGHALGMMHEHQSPARGERIHLKQLEVYKYYRPLLNYDDKLVKSQVIDTYDLAVISNYSQLDLKSIMMYFMPGSLNEEGIDIPVNLTLSQLDQAFITLNYPGNAKAR</sequence>
<dbReference type="GO" id="GO:0004222">
    <property type="term" value="F:metalloendopeptidase activity"/>
    <property type="evidence" value="ECO:0007669"/>
    <property type="project" value="InterPro"/>
</dbReference>
<protein>
    <recommendedName>
        <fullName evidence="2">Peptidase metallopeptidase domain-containing protein</fullName>
    </recommendedName>
</protein>
<dbReference type="InterPro" id="IPR006026">
    <property type="entry name" value="Peptidase_Metallo"/>
</dbReference>
<comment type="caution">
    <text evidence="3">The sequence shown here is derived from an EMBL/GenBank/DDBJ whole genome shotgun (WGS) entry which is preliminary data.</text>
</comment>
<evidence type="ECO:0000313" key="4">
    <source>
        <dbReference type="Proteomes" id="UP001383192"/>
    </source>
</evidence>
<dbReference type="Proteomes" id="UP001383192">
    <property type="component" value="Unassembled WGS sequence"/>
</dbReference>
<dbReference type="SUPFAM" id="SSF55486">
    <property type="entry name" value="Metalloproteases ('zincins'), catalytic domain"/>
    <property type="match status" value="1"/>
</dbReference>
<proteinExistence type="predicted"/>
<dbReference type="SMART" id="SM00235">
    <property type="entry name" value="ZnMc"/>
    <property type="match status" value="1"/>
</dbReference>
<organism evidence="3 4">
    <name type="scientific">Paramarasmius palmivorus</name>
    <dbReference type="NCBI Taxonomy" id="297713"/>
    <lineage>
        <taxon>Eukaryota</taxon>
        <taxon>Fungi</taxon>
        <taxon>Dikarya</taxon>
        <taxon>Basidiomycota</taxon>
        <taxon>Agaricomycotina</taxon>
        <taxon>Agaricomycetes</taxon>
        <taxon>Agaricomycetidae</taxon>
        <taxon>Agaricales</taxon>
        <taxon>Marasmiineae</taxon>
        <taxon>Marasmiaceae</taxon>
        <taxon>Paramarasmius</taxon>
    </lineage>
</organism>
<dbReference type="Gene3D" id="3.40.390.10">
    <property type="entry name" value="Collagenase (Catalytic Domain)"/>
    <property type="match status" value="1"/>
</dbReference>
<dbReference type="Pfam" id="PF01400">
    <property type="entry name" value="Astacin"/>
    <property type="match status" value="1"/>
</dbReference>
<evidence type="ECO:0000313" key="3">
    <source>
        <dbReference type="EMBL" id="KAK7018748.1"/>
    </source>
</evidence>
<dbReference type="InterPro" id="IPR024079">
    <property type="entry name" value="MetalloPept_cat_dom_sf"/>
</dbReference>
<dbReference type="EMBL" id="JAYKXP010000221">
    <property type="protein sequence ID" value="KAK7018748.1"/>
    <property type="molecule type" value="Genomic_DNA"/>
</dbReference>
<evidence type="ECO:0000256" key="1">
    <source>
        <dbReference type="SAM" id="MobiDB-lite"/>
    </source>
</evidence>